<dbReference type="AlphaFoldDB" id="A0AAV0X6R0"/>
<feature type="coiled-coil region" evidence="1">
    <location>
        <begin position="517"/>
        <end position="572"/>
    </location>
</feature>
<dbReference type="Proteomes" id="UP001160148">
    <property type="component" value="Unassembled WGS sequence"/>
</dbReference>
<evidence type="ECO:0000313" key="2">
    <source>
        <dbReference type="EMBL" id="CAI6363950.1"/>
    </source>
</evidence>
<organism evidence="2 3">
    <name type="scientific">Macrosiphum euphorbiae</name>
    <name type="common">potato aphid</name>
    <dbReference type="NCBI Taxonomy" id="13131"/>
    <lineage>
        <taxon>Eukaryota</taxon>
        <taxon>Metazoa</taxon>
        <taxon>Ecdysozoa</taxon>
        <taxon>Arthropoda</taxon>
        <taxon>Hexapoda</taxon>
        <taxon>Insecta</taxon>
        <taxon>Pterygota</taxon>
        <taxon>Neoptera</taxon>
        <taxon>Paraneoptera</taxon>
        <taxon>Hemiptera</taxon>
        <taxon>Sternorrhyncha</taxon>
        <taxon>Aphidomorpha</taxon>
        <taxon>Aphidoidea</taxon>
        <taxon>Aphididae</taxon>
        <taxon>Macrosiphini</taxon>
        <taxon>Macrosiphum</taxon>
    </lineage>
</organism>
<evidence type="ECO:0000256" key="1">
    <source>
        <dbReference type="SAM" id="Coils"/>
    </source>
</evidence>
<sequence length="586" mass="69162">MENFESIILRWMCLFDEFKNIECSNTKHLISSTSFKQFADDVFCLKCSSALSTDDTKVYNTIKVNYCEFEVLKYEDLYNEDNAIYVCVIVLLHALLKCTNDKFRNQLIYRMNNEEQVLLANFLEATQSLLFTKQNISEALLLISDSKHTCINVSEICSNNDTPIKSKSMRRSYLQEFCQSPKSQSLIKEKLIIKLTEDYKNECEENYKLAENVKYFKDLNTKLSNKLEDKDKILQILKDEIKEYSKPNQSPECLKVDSDLTIKKLNRDKIDLEMNCNELKQQVTELDKKHKDLNGKFEKKTLDYNNLILMFDNIENENMMLKSNLKLFEETIQKKDIEIISLKDELCNKSITNNPTNISGQETNAMSSNTLFNELSCLKLEEITHDKEKYRHKYKSMKKDLSNTKIHVKELNEKIIILEKKLDDYETHKDELIDRFSNKIKELQEYQKKNNNLETKIKHFKDTIKDNENHIQSLCSKLNKREKQIELLSVEIDSVKKSKTMIELILSKTNTEIEAIHEEHDEKVKKLQSIIDEYKNSEKLSHQNIVDLENNMKNVQDNLANKEHIIIFYEEKWLKITKLLELKKNN</sequence>
<name>A0AAV0X6R0_9HEMI</name>
<keyword evidence="3" id="KW-1185">Reference proteome</keyword>
<reference evidence="2 3" key="1">
    <citation type="submission" date="2023-01" db="EMBL/GenBank/DDBJ databases">
        <authorList>
            <person name="Whitehead M."/>
        </authorList>
    </citation>
    <scope>NUCLEOTIDE SEQUENCE [LARGE SCALE GENOMIC DNA]</scope>
</reference>
<gene>
    <name evidence="2" type="ORF">MEUPH1_LOCUS18834</name>
</gene>
<evidence type="ECO:0000313" key="3">
    <source>
        <dbReference type="Proteomes" id="UP001160148"/>
    </source>
</evidence>
<accession>A0AAV0X6R0</accession>
<dbReference type="EMBL" id="CARXXK010000003">
    <property type="protein sequence ID" value="CAI6363950.1"/>
    <property type="molecule type" value="Genomic_DNA"/>
</dbReference>
<protein>
    <submittedName>
        <fullName evidence="2">Uncharacterized protein</fullName>
    </submittedName>
</protein>
<feature type="coiled-coil region" evidence="1">
    <location>
        <begin position="220"/>
        <end position="345"/>
    </location>
</feature>
<feature type="coiled-coil region" evidence="1">
    <location>
        <begin position="380"/>
        <end position="470"/>
    </location>
</feature>
<dbReference type="Gene3D" id="1.10.287.1490">
    <property type="match status" value="1"/>
</dbReference>
<comment type="caution">
    <text evidence="2">The sequence shown here is derived from an EMBL/GenBank/DDBJ whole genome shotgun (WGS) entry which is preliminary data.</text>
</comment>
<dbReference type="SUPFAM" id="SSF57997">
    <property type="entry name" value="Tropomyosin"/>
    <property type="match status" value="1"/>
</dbReference>
<keyword evidence="1" id="KW-0175">Coiled coil</keyword>
<proteinExistence type="predicted"/>